<evidence type="ECO:0000259" key="6">
    <source>
        <dbReference type="Pfam" id="PF02826"/>
    </source>
</evidence>
<feature type="domain" description="D-isomer specific 2-hydroxyacid dehydrogenase NAD-binding" evidence="6">
    <location>
        <begin position="115"/>
        <end position="255"/>
    </location>
</feature>
<proteinExistence type="inferred from homology"/>
<comment type="caution">
    <text evidence="7">The sequence shown here is derived from an EMBL/GenBank/DDBJ whole genome shotgun (WGS) entry which is preliminary data.</text>
</comment>
<feature type="domain" description="D-isomer specific 2-hydroxyacid dehydrogenase catalytic" evidence="5">
    <location>
        <begin position="61"/>
        <end position="307"/>
    </location>
</feature>
<evidence type="ECO:0000259" key="5">
    <source>
        <dbReference type="Pfam" id="PF00389"/>
    </source>
</evidence>
<dbReference type="EMBL" id="PFLF01000076">
    <property type="protein sequence ID" value="PIY68883.1"/>
    <property type="molecule type" value="Genomic_DNA"/>
</dbReference>
<evidence type="ECO:0000256" key="4">
    <source>
        <dbReference type="RuleBase" id="RU003719"/>
    </source>
</evidence>
<dbReference type="Pfam" id="PF02826">
    <property type="entry name" value="2-Hacid_dh_C"/>
    <property type="match status" value="1"/>
</dbReference>
<dbReference type="InterPro" id="IPR036291">
    <property type="entry name" value="NAD(P)-bd_dom_sf"/>
</dbReference>
<keyword evidence="2 4" id="KW-0560">Oxidoreductase</keyword>
<evidence type="ECO:0000256" key="1">
    <source>
        <dbReference type="ARBA" id="ARBA00005854"/>
    </source>
</evidence>
<dbReference type="GO" id="GO:0051287">
    <property type="term" value="F:NAD binding"/>
    <property type="evidence" value="ECO:0007669"/>
    <property type="project" value="InterPro"/>
</dbReference>
<evidence type="ECO:0000256" key="3">
    <source>
        <dbReference type="ARBA" id="ARBA00023027"/>
    </source>
</evidence>
<dbReference type="Pfam" id="PF00389">
    <property type="entry name" value="2-Hacid_dh"/>
    <property type="match status" value="1"/>
</dbReference>
<reference evidence="8" key="1">
    <citation type="submission" date="2017-09" db="EMBL/GenBank/DDBJ databases">
        <title>Depth-based differentiation of microbial function through sediment-hosted aquifers and enrichment of novel symbionts in the deep terrestrial subsurface.</title>
        <authorList>
            <person name="Probst A.J."/>
            <person name="Ladd B."/>
            <person name="Jarett J.K."/>
            <person name="Geller-Mcgrath D.E."/>
            <person name="Sieber C.M.K."/>
            <person name="Emerson J.B."/>
            <person name="Anantharaman K."/>
            <person name="Thomas B.C."/>
            <person name="Malmstrom R."/>
            <person name="Stieglmeier M."/>
            <person name="Klingl A."/>
            <person name="Woyke T."/>
            <person name="Ryan C.M."/>
            <person name="Banfield J.F."/>
        </authorList>
    </citation>
    <scope>NUCLEOTIDE SEQUENCE [LARGE SCALE GENOMIC DNA]</scope>
</reference>
<comment type="similarity">
    <text evidence="1 4">Belongs to the D-isomer specific 2-hydroxyacid dehydrogenase family.</text>
</comment>
<evidence type="ECO:0000313" key="8">
    <source>
        <dbReference type="Proteomes" id="UP000230108"/>
    </source>
</evidence>
<dbReference type="Gene3D" id="3.40.50.720">
    <property type="entry name" value="NAD(P)-binding Rossmann-like Domain"/>
    <property type="match status" value="2"/>
</dbReference>
<dbReference type="PANTHER" id="PTHR43761:SF1">
    <property type="entry name" value="D-ISOMER SPECIFIC 2-HYDROXYACID DEHYDROGENASE CATALYTIC DOMAIN-CONTAINING PROTEIN-RELATED"/>
    <property type="match status" value="1"/>
</dbReference>
<sequence>MNIYLFCQNKNYFSKNQVKAMKKAGRVIFVEGINPIGVCKKLIADKSNKIVAIDPDVCLWKLTNKEIESIPNLKAIIIQSTSFSWIDTDFCRIKKITVINTRDYCTNAVTEWLLMMTLMVARKLPTVYKDGWKVDFNRHLGMELHGKTAGIIGVGTIGTRVAQVMTAMGMKVVYWSKHDHGSIYDQTTLTKLFKTADFIYPCLAKNNETKKIIKMKHLRTMKKTASIICAAPQPALFDKETVLKLVAKNKINGFGFESGGDTRKLMEEARGNTLVTPELAWYSKETLITNAKKWSKNIIAAAKNKYPDMVNP</sequence>
<name>A0A2M7QDD7_9BACT</name>
<keyword evidence="3" id="KW-0520">NAD</keyword>
<accession>A0A2M7QDD7</accession>
<dbReference type="InterPro" id="IPR006140">
    <property type="entry name" value="D-isomer_DH_NAD-bd"/>
</dbReference>
<protein>
    <recommendedName>
        <fullName evidence="9">Hydroxyacid dehydrogenase</fullName>
    </recommendedName>
</protein>
<evidence type="ECO:0008006" key="9">
    <source>
        <dbReference type="Google" id="ProtNLM"/>
    </source>
</evidence>
<evidence type="ECO:0000313" key="7">
    <source>
        <dbReference type="EMBL" id="PIY68883.1"/>
    </source>
</evidence>
<dbReference type="InterPro" id="IPR050418">
    <property type="entry name" value="D-iso_2-hydroxyacid_DH_PdxB"/>
</dbReference>
<dbReference type="SUPFAM" id="SSF51735">
    <property type="entry name" value="NAD(P)-binding Rossmann-fold domains"/>
    <property type="match status" value="1"/>
</dbReference>
<dbReference type="PANTHER" id="PTHR43761">
    <property type="entry name" value="D-ISOMER SPECIFIC 2-HYDROXYACID DEHYDROGENASE FAMILY PROTEIN (AFU_ORTHOLOGUE AFUA_1G13630)"/>
    <property type="match status" value="1"/>
</dbReference>
<dbReference type="InterPro" id="IPR006139">
    <property type="entry name" value="D-isomer_2_OHA_DH_cat_dom"/>
</dbReference>
<evidence type="ECO:0000256" key="2">
    <source>
        <dbReference type="ARBA" id="ARBA00023002"/>
    </source>
</evidence>
<dbReference type="SUPFAM" id="SSF52283">
    <property type="entry name" value="Formate/glycerate dehydrogenase catalytic domain-like"/>
    <property type="match status" value="1"/>
</dbReference>
<dbReference type="Proteomes" id="UP000230108">
    <property type="component" value="Unassembled WGS sequence"/>
</dbReference>
<dbReference type="GO" id="GO:0016616">
    <property type="term" value="F:oxidoreductase activity, acting on the CH-OH group of donors, NAD or NADP as acceptor"/>
    <property type="evidence" value="ECO:0007669"/>
    <property type="project" value="InterPro"/>
</dbReference>
<organism evidence="7 8">
    <name type="scientific">Candidatus Roizmanbacteria bacterium CG_4_10_14_0_8_um_filter_39_9</name>
    <dbReference type="NCBI Taxonomy" id="1974829"/>
    <lineage>
        <taxon>Bacteria</taxon>
        <taxon>Candidatus Roizmaniibacteriota</taxon>
    </lineage>
</organism>
<dbReference type="AlphaFoldDB" id="A0A2M7QDD7"/>
<gene>
    <name evidence="7" type="ORF">COY90_03580</name>
</gene>